<organism evidence="3 4">
    <name type="scientific">Planoprotostelium fungivorum</name>
    <dbReference type="NCBI Taxonomy" id="1890364"/>
    <lineage>
        <taxon>Eukaryota</taxon>
        <taxon>Amoebozoa</taxon>
        <taxon>Evosea</taxon>
        <taxon>Variosea</taxon>
        <taxon>Cavosteliida</taxon>
        <taxon>Cavosteliaceae</taxon>
        <taxon>Planoprotostelium</taxon>
    </lineage>
</organism>
<protein>
    <submittedName>
        <fullName evidence="3">Uncharacterized protein</fullName>
    </submittedName>
</protein>
<keyword evidence="2" id="KW-0812">Transmembrane</keyword>
<sequence>MCIAVSHDIHLQAKTVLVRVETAKSTAPWGRAHDNNMRTTIVYLSITLLALSIVAPCLSKGSGAHGEPGTSYHGTSSSGHRSSTGEHGTSSSGYRSSTGEHGTSSSGYRSSTGEYSSGGSGDIDGEGTSGGHGSSSGGYGSSGGYTSSSSGGYTSSSSGYSGGGGSCGSSCASIVMVVVFLAVGVSIVWCCLKAMASREEEKKALLPR</sequence>
<comment type="caution">
    <text evidence="3">The sequence shown here is derived from an EMBL/GenBank/DDBJ whole genome shotgun (WGS) entry which is preliminary data.</text>
</comment>
<dbReference type="AlphaFoldDB" id="A0A2P6N2B6"/>
<feature type="region of interest" description="Disordered" evidence="1">
    <location>
        <begin position="62"/>
        <end position="141"/>
    </location>
</feature>
<proteinExistence type="predicted"/>
<accession>A0A2P6N2B6</accession>
<keyword evidence="2" id="KW-0472">Membrane</keyword>
<evidence type="ECO:0000313" key="3">
    <source>
        <dbReference type="EMBL" id="PRP78093.1"/>
    </source>
</evidence>
<name>A0A2P6N2B6_9EUKA</name>
<feature type="compositionally biased region" description="Low complexity" evidence="1">
    <location>
        <begin position="69"/>
        <end position="115"/>
    </location>
</feature>
<feature type="compositionally biased region" description="Gly residues" evidence="1">
    <location>
        <begin position="116"/>
        <end position="141"/>
    </location>
</feature>
<reference evidence="3 4" key="1">
    <citation type="journal article" date="2018" name="Genome Biol. Evol.">
        <title>Multiple Roots of Fruiting Body Formation in Amoebozoa.</title>
        <authorList>
            <person name="Hillmann F."/>
            <person name="Forbes G."/>
            <person name="Novohradska S."/>
            <person name="Ferling I."/>
            <person name="Riege K."/>
            <person name="Groth M."/>
            <person name="Westermann M."/>
            <person name="Marz M."/>
            <person name="Spaller T."/>
            <person name="Winckler T."/>
            <person name="Schaap P."/>
            <person name="Glockner G."/>
        </authorList>
    </citation>
    <scope>NUCLEOTIDE SEQUENCE [LARGE SCALE GENOMIC DNA]</scope>
    <source>
        <strain evidence="3 4">Jena</strain>
    </source>
</reference>
<keyword evidence="2" id="KW-1133">Transmembrane helix</keyword>
<dbReference type="STRING" id="1890364.A0A2P6N2B6"/>
<evidence type="ECO:0000313" key="4">
    <source>
        <dbReference type="Proteomes" id="UP000241769"/>
    </source>
</evidence>
<evidence type="ECO:0000256" key="2">
    <source>
        <dbReference type="SAM" id="Phobius"/>
    </source>
</evidence>
<dbReference type="EMBL" id="MDYQ01000240">
    <property type="protein sequence ID" value="PRP78093.1"/>
    <property type="molecule type" value="Genomic_DNA"/>
</dbReference>
<feature type="transmembrane region" description="Helical" evidence="2">
    <location>
        <begin position="174"/>
        <end position="192"/>
    </location>
</feature>
<keyword evidence="4" id="KW-1185">Reference proteome</keyword>
<gene>
    <name evidence="3" type="ORF">PROFUN_11605</name>
</gene>
<evidence type="ECO:0000256" key="1">
    <source>
        <dbReference type="SAM" id="MobiDB-lite"/>
    </source>
</evidence>
<dbReference type="Proteomes" id="UP000241769">
    <property type="component" value="Unassembled WGS sequence"/>
</dbReference>
<dbReference type="InParanoid" id="A0A2P6N2B6"/>